<feature type="region of interest" description="Disordered" evidence="1">
    <location>
        <begin position="88"/>
        <end position="132"/>
    </location>
</feature>
<evidence type="ECO:0000313" key="2">
    <source>
        <dbReference type="EMBL" id="SOY61011.1"/>
    </source>
</evidence>
<reference evidence="2 3" key="1">
    <citation type="submission" date="2018-01" db="EMBL/GenBank/DDBJ databases">
        <authorList>
            <person name="Clerissi C."/>
        </authorList>
    </citation>
    <scope>NUCLEOTIDE SEQUENCE [LARGE SCALE GENOMIC DNA]</scope>
    <source>
        <strain evidence="2">Cupriavidus taiwanensis LMG 19430</strain>
    </source>
</reference>
<evidence type="ECO:0000256" key="1">
    <source>
        <dbReference type="SAM" id="MobiDB-lite"/>
    </source>
</evidence>
<organism evidence="2 3">
    <name type="scientific">Cupriavidus taiwanensis</name>
    <dbReference type="NCBI Taxonomy" id="164546"/>
    <lineage>
        <taxon>Bacteria</taxon>
        <taxon>Pseudomonadati</taxon>
        <taxon>Pseudomonadota</taxon>
        <taxon>Betaproteobacteria</taxon>
        <taxon>Burkholderiales</taxon>
        <taxon>Burkholderiaceae</taxon>
        <taxon>Cupriavidus</taxon>
    </lineage>
</organism>
<accession>A0A975X6Y5</accession>
<dbReference type="EMBL" id="OFSN01000004">
    <property type="protein sequence ID" value="SOY61011.1"/>
    <property type="molecule type" value="Genomic_DNA"/>
</dbReference>
<gene>
    <name evidence="2" type="ORF">CBM2586_A120188</name>
</gene>
<dbReference type="Proteomes" id="UP000257016">
    <property type="component" value="Unassembled WGS sequence"/>
</dbReference>
<sequence>MRPLRDRRGGHRCLHAAAAAGRHHRQLVRVAVAGAPIDPVEPGQAFAQCGPVRPGRAVRRQHPARRPRRTGAPLCHAVAGQVRRCRPSPLPARRALPGRGAGHAIMPGRARRSGGRPPADRRRRRSVHGRGGRAAGFLWRRLRPHRGLTCLLLCLRGRSDCGPSSRRHNQAAQASLLRRPRLQHCREIRNSYCPFQTAAI</sequence>
<protein>
    <submittedName>
        <fullName evidence="2">Uncharacterized protein</fullName>
    </submittedName>
</protein>
<feature type="compositionally biased region" description="Basic residues" evidence="1">
    <location>
        <begin position="121"/>
        <end position="131"/>
    </location>
</feature>
<evidence type="ECO:0000313" key="3">
    <source>
        <dbReference type="Proteomes" id="UP000257016"/>
    </source>
</evidence>
<proteinExistence type="predicted"/>
<comment type="caution">
    <text evidence="2">The sequence shown here is derived from an EMBL/GenBank/DDBJ whole genome shotgun (WGS) entry which is preliminary data.</text>
</comment>
<dbReference type="AlphaFoldDB" id="A0A975X6Y5"/>
<name>A0A975X6Y5_9BURK</name>